<name>A0A1C3H4V7_9GAMM</name>
<evidence type="ECO:0000313" key="14">
    <source>
        <dbReference type="Proteomes" id="UP000190837"/>
    </source>
</evidence>
<keyword evidence="11 12" id="KW-0670">Pyruvate</keyword>
<proteinExistence type="inferred from homology"/>
<comment type="PTM">
    <text evidence="12">Is synthesized initially as an inactive proenzyme. Formation of the active enzyme involves a self-maturation process in which the active site pyruvoyl group is generated from an internal serine residue via an autocatalytic post-translational modification. Two non-identical subunits are generated from the proenzyme in this reaction, and the pyruvate is formed at the N-terminus of the alpha chain, which is derived from the carboxyl end of the proenzyme. The autoendoproteolytic cleavage occurs by a canonical serine protease mechanism, in which the side chain hydroxyl group of the serine supplies its oxygen atom to form the C-terminus of the beta chain, while the remainder of the serine residue undergoes an oxidative deamination to produce ammonia and the pyruvoyl prosthetic group on the alpha chain. During this reaction, the Ser that is part of the protease active site of the proenzyme becomes the pyruvoyl prosthetic group, which constitutes an essential element of the active site of the mature decarboxylase.</text>
</comment>
<organism evidence="13 14">
    <name type="scientific">Cardiobacterium hominis</name>
    <dbReference type="NCBI Taxonomy" id="2718"/>
    <lineage>
        <taxon>Bacteria</taxon>
        <taxon>Pseudomonadati</taxon>
        <taxon>Pseudomonadota</taxon>
        <taxon>Gammaproteobacteria</taxon>
        <taxon>Cardiobacteriales</taxon>
        <taxon>Cardiobacteriaceae</taxon>
        <taxon>Cardiobacterium</taxon>
    </lineage>
</organism>
<dbReference type="GO" id="GO:0006646">
    <property type="term" value="P:phosphatidylethanolamine biosynthetic process"/>
    <property type="evidence" value="ECO:0007669"/>
    <property type="project" value="UniProtKB-UniRule"/>
</dbReference>
<evidence type="ECO:0000256" key="5">
    <source>
        <dbReference type="ARBA" id="ARBA00023098"/>
    </source>
</evidence>
<keyword evidence="9 12" id="KW-0456">Lyase</keyword>
<comment type="pathway">
    <text evidence="1">Lipid metabolism.</text>
</comment>
<dbReference type="InterPro" id="IPR003817">
    <property type="entry name" value="PS_Dcarbxylase"/>
</dbReference>
<dbReference type="Proteomes" id="UP000190837">
    <property type="component" value="Unassembled WGS sequence"/>
</dbReference>
<feature type="active site" description="Charge relay system; for autoendoproteolytic cleavage activity" evidence="12">
    <location>
        <position position="243"/>
    </location>
</feature>
<dbReference type="InterPro" id="IPR033178">
    <property type="entry name" value="PSD_type1_pro"/>
</dbReference>
<feature type="chain" id="PRO_5023371023" description="Phosphatidylserine decarboxylase alpha chain" evidence="12">
    <location>
        <begin position="243"/>
        <end position="277"/>
    </location>
</feature>
<comment type="subunit">
    <text evidence="12">Heterodimer of a large membrane-associated beta subunit and a small pyruvoyl-containing alpha subunit.</text>
</comment>
<evidence type="ECO:0000313" key="13">
    <source>
        <dbReference type="EMBL" id="SAM65976.1"/>
    </source>
</evidence>
<dbReference type="AlphaFoldDB" id="A0A1C3H4V7"/>
<evidence type="ECO:0000256" key="12">
    <source>
        <dbReference type="HAMAP-Rule" id="MF_00662"/>
    </source>
</evidence>
<sequence length="277" mass="30593">MNIHLYTLIPRRLSSAVMYRLARVKTRFLKNAIIRAYTKITGANTDFAAEKDPYAYATLNDFFTRALAAGARPIDADNAAIVSPVDGRCAHYGAVQDGMTLQAKGLPYSVEALLGSREWADAFAGGSTATLYLAPDDYHRIHMPCDGRLLAMRFCPGDKHSVSLSLLDRIPGIFSGNERAVCLFETPFGKMALVMVGALNVSSIETVWQGELHDRGSRNLYDYGTEDRRFAKGAEIGRFNLGSTVILFFEKDVLGWKRDVLERAAKIRMGEAIAETL</sequence>
<keyword evidence="8 12" id="KW-0594">Phospholipid biosynthesis</keyword>
<feature type="site" description="Cleavage (non-hydrolytic); by autocatalysis" evidence="12">
    <location>
        <begin position="242"/>
        <end position="243"/>
    </location>
</feature>
<evidence type="ECO:0000256" key="2">
    <source>
        <dbReference type="ARBA" id="ARBA00022475"/>
    </source>
</evidence>
<comment type="catalytic activity">
    <reaction evidence="12">
        <text>a 1,2-diacyl-sn-glycero-3-phospho-L-serine + H(+) = a 1,2-diacyl-sn-glycero-3-phosphoethanolamine + CO2</text>
        <dbReference type="Rhea" id="RHEA:20828"/>
        <dbReference type="ChEBI" id="CHEBI:15378"/>
        <dbReference type="ChEBI" id="CHEBI:16526"/>
        <dbReference type="ChEBI" id="CHEBI:57262"/>
        <dbReference type="ChEBI" id="CHEBI:64612"/>
        <dbReference type="EC" id="4.1.1.65"/>
    </reaction>
</comment>
<dbReference type="EMBL" id="FKLO01000049">
    <property type="protein sequence ID" value="SAM65976.1"/>
    <property type="molecule type" value="Genomic_DNA"/>
</dbReference>
<evidence type="ECO:0000256" key="8">
    <source>
        <dbReference type="ARBA" id="ARBA00023209"/>
    </source>
</evidence>
<feature type="active site" description="Charge relay system; for autoendoproteolytic cleavage activity" evidence="12">
    <location>
        <position position="142"/>
    </location>
</feature>
<evidence type="ECO:0000256" key="4">
    <source>
        <dbReference type="ARBA" id="ARBA00022793"/>
    </source>
</evidence>
<dbReference type="GeneID" id="84790609"/>
<evidence type="ECO:0000256" key="11">
    <source>
        <dbReference type="ARBA" id="ARBA00023317"/>
    </source>
</evidence>
<comment type="pathway">
    <text evidence="12">Phospholipid metabolism; phosphatidylethanolamine biosynthesis; phosphatidylethanolamine from CDP-diacylglycerol: step 2/2.</text>
</comment>
<keyword evidence="6 12" id="KW-0472">Membrane</keyword>
<gene>
    <name evidence="12" type="primary">psd</name>
    <name evidence="13" type="ORF">CHUV0807_1438</name>
</gene>
<comment type="cofactor">
    <cofactor evidence="12">
        <name>pyruvate</name>
        <dbReference type="ChEBI" id="CHEBI:15361"/>
    </cofactor>
    <text evidence="12">Binds 1 pyruvoyl group covalently per subunit.</text>
</comment>
<comment type="function">
    <text evidence="12">Catalyzes the formation of phosphatidylethanolamine (PtdEtn) from phosphatidylserine (PtdSer).</text>
</comment>
<accession>A0A1C3H4V7</accession>
<feature type="chain" id="PRO_5023371022" description="Phosphatidylserine decarboxylase beta chain" evidence="12">
    <location>
        <begin position="1"/>
        <end position="242"/>
    </location>
</feature>
<feature type="active site" description="Charge relay system; for autoendoproteolytic cleavage activity" evidence="12">
    <location>
        <position position="86"/>
    </location>
</feature>
<comment type="similarity">
    <text evidence="12">Belongs to the phosphatidylserine decarboxylase family. PSD-B subfamily. Prokaryotic type I sub-subfamily.</text>
</comment>
<keyword evidence="4 12" id="KW-0210">Decarboxylase</keyword>
<dbReference type="PANTHER" id="PTHR10067">
    <property type="entry name" value="PHOSPHATIDYLSERINE DECARBOXYLASE"/>
    <property type="match status" value="1"/>
</dbReference>
<protein>
    <recommendedName>
        <fullName evidence="12">Phosphatidylserine decarboxylase proenzyme</fullName>
        <ecNumber evidence="12">4.1.1.65</ecNumber>
    </recommendedName>
    <component>
        <recommendedName>
            <fullName evidence="12">Phosphatidylserine decarboxylase alpha chain</fullName>
        </recommendedName>
    </component>
    <component>
        <recommendedName>
            <fullName evidence="12">Phosphatidylserine decarboxylase beta chain</fullName>
        </recommendedName>
    </component>
</protein>
<dbReference type="UniPathway" id="UPA00558">
    <property type="reaction ID" value="UER00616"/>
</dbReference>
<dbReference type="HAMAP" id="MF_00662">
    <property type="entry name" value="PS_decarb_PSD_B_type1"/>
    <property type="match status" value="1"/>
</dbReference>
<evidence type="ECO:0000256" key="3">
    <source>
        <dbReference type="ARBA" id="ARBA00022516"/>
    </source>
</evidence>
<keyword evidence="10 12" id="KW-1208">Phospholipid metabolism</keyword>
<dbReference type="EC" id="4.1.1.65" evidence="12"/>
<keyword evidence="5 12" id="KW-0443">Lipid metabolism</keyword>
<dbReference type="NCBIfam" id="TIGR00163">
    <property type="entry name" value="PS_decarb"/>
    <property type="match status" value="1"/>
</dbReference>
<dbReference type="RefSeq" id="WP_004143177.1">
    <property type="nucleotide sequence ID" value="NZ_CALFOW010000136.1"/>
</dbReference>
<evidence type="ECO:0000256" key="6">
    <source>
        <dbReference type="ARBA" id="ARBA00023136"/>
    </source>
</evidence>
<evidence type="ECO:0000256" key="7">
    <source>
        <dbReference type="ARBA" id="ARBA00023145"/>
    </source>
</evidence>
<dbReference type="GO" id="GO:0004609">
    <property type="term" value="F:phosphatidylserine decarboxylase activity"/>
    <property type="evidence" value="ECO:0007669"/>
    <property type="project" value="UniProtKB-UniRule"/>
</dbReference>
<keyword evidence="3 12" id="KW-0444">Lipid biosynthesis</keyword>
<feature type="modified residue" description="Pyruvic acid (Ser); by autocatalysis" evidence="12">
    <location>
        <position position="243"/>
    </location>
</feature>
<reference evidence="14" key="1">
    <citation type="submission" date="2016-04" db="EMBL/GenBank/DDBJ databases">
        <authorList>
            <person name="Tagini F."/>
        </authorList>
    </citation>
    <scope>NUCLEOTIDE SEQUENCE [LARGE SCALE GENOMIC DNA]</scope>
    <source>
        <strain evidence="14">CHUV0807</strain>
    </source>
</reference>
<dbReference type="OMA" id="KREWSIF"/>
<evidence type="ECO:0000256" key="10">
    <source>
        <dbReference type="ARBA" id="ARBA00023264"/>
    </source>
</evidence>
<evidence type="ECO:0000256" key="1">
    <source>
        <dbReference type="ARBA" id="ARBA00005189"/>
    </source>
</evidence>
<keyword evidence="2 12" id="KW-1003">Cell membrane</keyword>
<dbReference type="InterPro" id="IPR033177">
    <property type="entry name" value="PSD-B"/>
</dbReference>
<keyword evidence="7 12" id="KW-0865">Zymogen</keyword>
<dbReference type="Pfam" id="PF02666">
    <property type="entry name" value="PS_Dcarbxylase"/>
    <property type="match status" value="1"/>
</dbReference>
<comment type="subcellular location">
    <subcellularLocation>
        <location evidence="12">Cell membrane</location>
        <topology evidence="12">Peripheral membrane protein</topology>
    </subcellularLocation>
</comment>
<feature type="active site" description="Schiff-base intermediate with substrate; via pyruvic acid; for decarboxylase activity" evidence="12">
    <location>
        <position position="243"/>
    </location>
</feature>
<dbReference type="GO" id="GO:0005886">
    <property type="term" value="C:plasma membrane"/>
    <property type="evidence" value="ECO:0007669"/>
    <property type="project" value="UniProtKB-SubCell"/>
</dbReference>
<dbReference type="PANTHER" id="PTHR10067:SF6">
    <property type="entry name" value="PHOSPHATIDYLSERINE DECARBOXYLASE PROENZYME, MITOCHONDRIAL"/>
    <property type="match status" value="1"/>
</dbReference>
<evidence type="ECO:0000256" key="9">
    <source>
        <dbReference type="ARBA" id="ARBA00023239"/>
    </source>
</evidence>